<dbReference type="Pfam" id="PF11987">
    <property type="entry name" value="IF-2"/>
    <property type="match status" value="1"/>
</dbReference>
<dbReference type="PRINTS" id="PR00449">
    <property type="entry name" value="RASTRNSFRMNG"/>
</dbReference>
<dbReference type="InterPro" id="IPR023115">
    <property type="entry name" value="TIF_IF2_dom3"/>
</dbReference>
<keyword evidence="3 8" id="KW-0396">Initiation factor</keyword>
<evidence type="ECO:0000256" key="7">
    <source>
        <dbReference type="ARBA" id="ARBA00025162"/>
    </source>
</evidence>
<dbReference type="SUPFAM" id="SSF50447">
    <property type="entry name" value="Translation proteins"/>
    <property type="match status" value="2"/>
</dbReference>
<dbReference type="InterPro" id="IPR005225">
    <property type="entry name" value="Small_GTP-bd"/>
</dbReference>
<dbReference type="HAMAP" id="MF_00100_B">
    <property type="entry name" value="IF_2_B"/>
    <property type="match status" value="1"/>
</dbReference>
<evidence type="ECO:0000256" key="6">
    <source>
        <dbReference type="ARBA" id="ARBA00023134"/>
    </source>
</evidence>
<dbReference type="InterPro" id="IPR006847">
    <property type="entry name" value="IF2_N"/>
</dbReference>
<dbReference type="NCBIfam" id="TIGR00231">
    <property type="entry name" value="small_GTP"/>
    <property type="match status" value="1"/>
</dbReference>
<dbReference type="Pfam" id="PF04760">
    <property type="entry name" value="IF2_N"/>
    <property type="match status" value="2"/>
</dbReference>
<dbReference type="Gene3D" id="3.40.50.10050">
    <property type="entry name" value="Translation initiation factor IF- 2, domain 3"/>
    <property type="match status" value="1"/>
</dbReference>
<dbReference type="Proteomes" id="UP000777784">
    <property type="component" value="Unassembled WGS sequence"/>
</dbReference>
<dbReference type="FunFam" id="2.40.30.10:FF:000054">
    <property type="entry name" value="Translation initiation factor IF-2"/>
    <property type="match status" value="1"/>
</dbReference>
<dbReference type="SUPFAM" id="SSF52156">
    <property type="entry name" value="Initiation factor IF2/eIF5b, domain 3"/>
    <property type="match status" value="1"/>
</dbReference>
<dbReference type="FunFam" id="2.40.30.10:FF:000008">
    <property type="entry name" value="Translation initiation factor IF-2"/>
    <property type="match status" value="1"/>
</dbReference>
<gene>
    <name evidence="8 12" type="primary">infB</name>
    <name evidence="12" type="ORF">KJ970_06770</name>
</gene>
<keyword evidence="5 8" id="KW-0648">Protein biosynthesis</keyword>
<comment type="similarity">
    <text evidence="1 8 9">Belongs to the TRAFAC class translation factor GTPase superfamily. Classic translation factor GTPase family. IF-2 subfamily.</text>
</comment>
<feature type="region of interest" description="G-domain" evidence="8">
    <location>
        <begin position="337"/>
        <end position="485"/>
    </location>
</feature>
<dbReference type="PROSITE" id="PS51722">
    <property type="entry name" value="G_TR_2"/>
    <property type="match status" value="1"/>
</dbReference>
<dbReference type="FunFam" id="3.40.50.300:FF:000019">
    <property type="entry name" value="Translation initiation factor IF-2"/>
    <property type="match status" value="1"/>
</dbReference>
<feature type="compositionally biased region" description="Basic residues" evidence="10">
    <location>
        <begin position="202"/>
        <end position="211"/>
    </location>
</feature>
<dbReference type="PROSITE" id="PS01176">
    <property type="entry name" value="IF2"/>
    <property type="match status" value="1"/>
</dbReference>
<evidence type="ECO:0000313" key="13">
    <source>
        <dbReference type="Proteomes" id="UP000777784"/>
    </source>
</evidence>
<evidence type="ECO:0000256" key="1">
    <source>
        <dbReference type="ARBA" id="ARBA00007733"/>
    </source>
</evidence>
<evidence type="ECO:0000256" key="4">
    <source>
        <dbReference type="ARBA" id="ARBA00022741"/>
    </source>
</evidence>
<dbReference type="PANTHER" id="PTHR43381:SF5">
    <property type="entry name" value="TR-TYPE G DOMAIN-CONTAINING PROTEIN"/>
    <property type="match status" value="1"/>
</dbReference>
<comment type="subcellular location">
    <subcellularLocation>
        <location evidence="8">Cytoplasm</location>
    </subcellularLocation>
</comment>
<evidence type="ECO:0000256" key="9">
    <source>
        <dbReference type="RuleBase" id="RU000644"/>
    </source>
</evidence>
<keyword evidence="6 8" id="KW-0342">GTP-binding</keyword>
<evidence type="ECO:0000313" key="12">
    <source>
        <dbReference type="EMBL" id="MBU2690616.1"/>
    </source>
</evidence>
<evidence type="ECO:0000256" key="2">
    <source>
        <dbReference type="ARBA" id="ARBA00020675"/>
    </source>
</evidence>
<evidence type="ECO:0000256" key="10">
    <source>
        <dbReference type="SAM" id="MobiDB-lite"/>
    </source>
</evidence>
<dbReference type="InterPro" id="IPR000795">
    <property type="entry name" value="T_Tr_GTP-bd_dom"/>
</dbReference>
<dbReference type="Pfam" id="PF22042">
    <property type="entry name" value="EF-G_D2"/>
    <property type="match status" value="1"/>
</dbReference>
<dbReference type="GO" id="GO:0003924">
    <property type="term" value="F:GTPase activity"/>
    <property type="evidence" value="ECO:0007669"/>
    <property type="project" value="UniProtKB-UniRule"/>
</dbReference>
<evidence type="ECO:0000259" key="11">
    <source>
        <dbReference type="PROSITE" id="PS51722"/>
    </source>
</evidence>
<dbReference type="Pfam" id="PF00009">
    <property type="entry name" value="GTP_EFTU"/>
    <property type="match status" value="1"/>
</dbReference>
<dbReference type="InterPro" id="IPR000178">
    <property type="entry name" value="TF_IF2_bacterial-like"/>
</dbReference>
<dbReference type="CDD" id="cd01887">
    <property type="entry name" value="IF2_eIF5B"/>
    <property type="match status" value="1"/>
</dbReference>
<feature type="compositionally biased region" description="Low complexity" evidence="10">
    <location>
        <begin position="77"/>
        <end position="89"/>
    </location>
</feature>
<dbReference type="CDD" id="cd03702">
    <property type="entry name" value="IF2_mtIF2_II"/>
    <property type="match status" value="1"/>
</dbReference>
<evidence type="ECO:0000256" key="8">
    <source>
        <dbReference type="HAMAP-Rule" id="MF_00100"/>
    </source>
</evidence>
<dbReference type="InterPro" id="IPR009000">
    <property type="entry name" value="Transl_B-barrel_sf"/>
</dbReference>
<sequence length="834" mass="91811">MIIKKTRIFQLARELRISSEALMHIIESLNLGDEVKSHMASVDADTVAKIKDHFQNEKAAVKEAQRRKVRIGGIGVVSPVKPAPRAVAPTPAPPAPPQEVEVKAPPPPSKASVPPVKHPAPQHAKQEPRTKVRPTTRPRAPMPPPTAVQPPTSVQPAVASAPKRPKARPEREVRPPMEPRPVQRDISAGEHTGRSAPAPARGRGKKKKKKKAQVDQAAVRQSVKKTLATMDTTRRRTRKRRRDDGEPVLEEEILIIQIEEFATVAELAGAMDASPAEVIAACLQLGIIANINRRLDKDSIEAIADEFGYQVKFHNELAQKEVEKEEVVDVPWSPRPPIVTVVGHVDHGKTSLLDYIRKTNVIAQESGAITQHIGASDVHLKQGRVVFLDTPGHEAFTAMRARGVQLTDIVVLVVAADDRVNEQTIEAINHARAANVPIVVAINKCDLPNANPDRIKKELADQNLLVEEWGGKVVAVEISAKKGDNVDKLMEMILLVSELLELKAQPTRKARGVVIEAKRERGRGIVASILVGTGTLHVGDPFVCGSNSGRVRAMHDDHGERVNDVPPATPVEVLGWSDLPMAGDILSVTATDDEARSIASRRSQIQREYQMRQRRPTLLSLQEKIRQGEMAELKIVLKGDVAGSVEVLRETLEHQSTEKVALRIVHAAVGSINESDVNLALASEAVIIGFQVRPEPRARSLAEESKIDIRLYSVIHEVIDDIRDAMAGKLKPKRVEKILGEAEIREVFYISKFGYVAGSYVTSGSVARQSRARVLRDSEQVFDGRIRALKRFKEDVREVTTGYECGISLEGFTDFKENDKIQVYEVEEVAAELE</sequence>
<keyword evidence="4 8" id="KW-0547">Nucleotide-binding</keyword>
<dbReference type="CDD" id="cd03692">
    <property type="entry name" value="mtIF2_IVc"/>
    <property type="match status" value="1"/>
</dbReference>
<keyword evidence="8" id="KW-0963">Cytoplasm</keyword>
<evidence type="ECO:0000256" key="5">
    <source>
        <dbReference type="ARBA" id="ARBA00022917"/>
    </source>
</evidence>
<organism evidence="12 13">
    <name type="scientific">Eiseniibacteriota bacterium</name>
    <dbReference type="NCBI Taxonomy" id="2212470"/>
    <lineage>
        <taxon>Bacteria</taxon>
        <taxon>Candidatus Eiseniibacteriota</taxon>
    </lineage>
</organism>
<dbReference type="InterPro" id="IPR027417">
    <property type="entry name" value="P-loop_NTPase"/>
</dbReference>
<dbReference type="GO" id="GO:0005525">
    <property type="term" value="F:GTP binding"/>
    <property type="evidence" value="ECO:0007669"/>
    <property type="project" value="UniProtKB-KW"/>
</dbReference>
<dbReference type="InterPro" id="IPR044145">
    <property type="entry name" value="IF2_II"/>
</dbReference>
<dbReference type="NCBIfam" id="TIGR00487">
    <property type="entry name" value="IF-2"/>
    <property type="match status" value="1"/>
</dbReference>
<accession>A0A948RV98</accession>
<feature type="compositionally biased region" description="Basic and acidic residues" evidence="10">
    <location>
        <begin position="167"/>
        <end position="193"/>
    </location>
</feature>
<protein>
    <recommendedName>
        <fullName evidence="2 8">Translation initiation factor IF-2</fullName>
    </recommendedName>
</protein>
<name>A0A948RV98_UNCEI</name>
<feature type="binding site" evidence="8">
    <location>
        <begin position="443"/>
        <end position="446"/>
    </location>
    <ligand>
        <name>GTP</name>
        <dbReference type="ChEBI" id="CHEBI:37565"/>
    </ligand>
</feature>
<dbReference type="InterPro" id="IPR015760">
    <property type="entry name" value="TIF_IF2"/>
</dbReference>
<feature type="binding site" evidence="8">
    <location>
        <begin position="389"/>
        <end position="393"/>
    </location>
    <ligand>
        <name>GTP</name>
        <dbReference type="ChEBI" id="CHEBI:37565"/>
    </ligand>
</feature>
<dbReference type="FunFam" id="3.40.50.10050:FF:000001">
    <property type="entry name" value="Translation initiation factor IF-2"/>
    <property type="match status" value="1"/>
</dbReference>
<dbReference type="InterPro" id="IPR036925">
    <property type="entry name" value="TIF_IF2_dom3_sf"/>
</dbReference>
<dbReference type="Gene3D" id="2.40.30.10">
    <property type="entry name" value="Translation factors"/>
    <property type="match status" value="2"/>
</dbReference>
<reference evidence="12" key="1">
    <citation type="submission" date="2021-05" db="EMBL/GenBank/DDBJ databases">
        <title>Energy efficiency and biological interactions define the core microbiome of deep oligotrophic groundwater.</title>
        <authorList>
            <person name="Mehrshad M."/>
            <person name="Lopez-Fernandez M."/>
            <person name="Bell E."/>
            <person name="Bernier-Latmani R."/>
            <person name="Bertilsson S."/>
            <person name="Dopson M."/>
        </authorList>
    </citation>
    <scope>NUCLEOTIDE SEQUENCE</scope>
    <source>
        <strain evidence="12">Modern_marine.mb.64</strain>
    </source>
</reference>
<dbReference type="InterPro" id="IPR053905">
    <property type="entry name" value="EF-G-like_DII"/>
</dbReference>
<dbReference type="Gene3D" id="1.10.10.2480">
    <property type="match status" value="1"/>
</dbReference>
<feature type="binding site" evidence="8">
    <location>
        <begin position="343"/>
        <end position="350"/>
    </location>
    <ligand>
        <name>GTP</name>
        <dbReference type="ChEBI" id="CHEBI:37565"/>
    </ligand>
</feature>
<dbReference type="SUPFAM" id="SSF52540">
    <property type="entry name" value="P-loop containing nucleoside triphosphate hydrolases"/>
    <property type="match status" value="1"/>
</dbReference>
<proteinExistence type="inferred from homology"/>
<dbReference type="GO" id="GO:0005829">
    <property type="term" value="C:cytosol"/>
    <property type="evidence" value="ECO:0007669"/>
    <property type="project" value="TreeGrafter"/>
</dbReference>
<comment type="function">
    <text evidence="7 8 9">One of the essential components for the initiation of protein synthesis. Protects formylmethionyl-tRNA from spontaneous hydrolysis and promotes its binding to the 30S ribosomal subunits. Also involved in the hydrolysis of GTP during the formation of the 70S ribosomal complex.</text>
</comment>
<feature type="region of interest" description="Disordered" evidence="10">
    <location>
        <begin position="77"/>
        <end position="245"/>
    </location>
</feature>
<dbReference type="EMBL" id="JAHJDP010000032">
    <property type="protein sequence ID" value="MBU2690616.1"/>
    <property type="molecule type" value="Genomic_DNA"/>
</dbReference>
<dbReference type="GO" id="GO:0003743">
    <property type="term" value="F:translation initiation factor activity"/>
    <property type="evidence" value="ECO:0007669"/>
    <property type="project" value="UniProtKB-UniRule"/>
</dbReference>
<dbReference type="Gene3D" id="3.40.50.300">
    <property type="entry name" value="P-loop containing nucleotide triphosphate hydrolases"/>
    <property type="match status" value="1"/>
</dbReference>
<dbReference type="AlphaFoldDB" id="A0A948RV98"/>
<dbReference type="PANTHER" id="PTHR43381">
    <property type="entry name" value="TRANSLATION INITIATION FACTOR IF-2-RELATED"/>
    <property type="match status" value="1"/>
</dbReference>
<feature type="domain" description="Tr-type G" evidence="11">
    <location>
        <begin position="334"/>
        <end position="503"/>
    </location>
</feature>
<evidence type="ECO:0000256" key="3">
    <source>
        <dbReference type="ARBA" id="ARBA00022540"/>
    </source>
</evidence>
<comment type="caution">
    <text evidence="12">The sequence shown here is derived from an EMBL/GenBank/DDBJ whole genome shotgun (WGS) entry which is preliminary data.</text>
</comment>